<reference evidence="1" key="1">
    <citation type="thesis" date="2021" institute="BYU ScholarsArchive" country="Provo, UT, USA">
        <title>Applications of and Algorithms for Genome Assembly and Genomic Analyses with an Emphasis on Marine Teleosts.</title>
        <authorList>
            <person name="Pickett B.D."/>
        </authorList>
    </citation>
    <scope>NUCLEOTIDE SEQUENCE</scope>
    <source>
        <strain evidence="1">HI-2016</strain>
    </source>
</reference>
<accession>A0A8T2NHQ6</accession>
<proteinExistence type="predicted"/>
<sequence>MQSWGFQSQVTHASIILCMQLTDQPQTWEHSIWKILISRPWAKILQFMVTGVYNTLPRISVTAFL</sequence>
<comment type="caution">
    <text evidence="1">The sequence shown here is derived from an EMBL/GenBank/DDBJ whole genome shotgun (WGS) entry which is preliminary data.</text>
</comment>
<evidence type="ECO:0000313" key="1">
    <source>
        <dbReference type="EMBL" id="KAG9339935.1"/>
    </source>
</evidence>
<keyword evidence="2" id="KW-1185">Reference proteome</keyword>
<evidence type="ECO:0000313" key="2">
    <source>
        <dbReference type="Proteomes" id="UP000824540"/>
    </source>
</evidence>
<gene>
    <name evidence="1" type="ORF">JZ751_022250</name>
</gene>
<dbReference type="EMBL" id="JAFBMS010000048">
    <property type="protein sequence ID" value="KAG9339935.1"/>
    <property type="molecule type" value="Genomic_DNA"/>
</dbReference>
<organism evidence="1 2">
    <name type="scientific">Albula glossodonta</name>
    <name type="common">roundjaw bonefish</name>
    <dbReference type="NCBI Taxonomy" id="121402"/>
    <lineage>
        <taxon>Eukaryota</taxon>
        <taxon>Metazoa</taxon>
        <taxon>Chordata</taxon>
        <taxon>Craniata</taxon>
        <taxon>Vertebrata</taxon>
        <taxon>Euteleostomi</taxon>
        <taxon>Actinopterygii</taxon>
        <taxon>Neopterygii</taxon>
        <taxon>Teleostei</taxon>
        <taxon>Albuliformes</taxon>
        <taxon>Albulidae</taxon>
        <taxon>Albula</taxon>
    </lineage>
</organism>
<dbReference type="AlphaFoldDB" id="A0A8T2NHQ6"/>
<protein>
    <submittedName>
        <fullName evidence="1">Uncharacterized protein</fullName>
    </submittedName>
</protein>
<dbReference type="Proteomes" id="UP000824540">
    <property type="component" value="Unassembled WGS sequence"/>
</dbReference>
<name>A0A8T2NHQ6_9TELE</name>